<organism evidence="2 3">
    <name type="scientific">Salmonella enterica subsp. enterica serovar Urbana str. R8-2977</name>
    <dbReference type="NCBI Taxonomy" id="913084"/>
    <lineage>
        <taxon>Bacteria</taxon>
        <taxon>Pseudomonadati</taxon>
        <taxon>Pseudomonadota</taxon>
        <taxon>Gammaproteobacteria</taxon>
        <taxon>Enterobacterales</taxon>
        <taxon>Enterobacteriaceae</taxon>
        <taxon>Salmonella</taxon>
    </lineage>
</organism>
<gene>
    <name evidence="2" type="ORF">LTSEURB_6751</name>
</gene>
<keyword evidence="1" id="KW-1133">Transmembrane helix</keyword>
<name>G5S5F2_SALET</name>
<evidence type="ECO:0000313" key="2">
    <source>
        <dbReference type="EMBL" id="EHC95881.1"/>
    </source>
</evidence>
<evidence type="ECO:0000256" key="1">
    <source>
        <dbReference type="SAM" id="Phobius"/>
    </source>
</evidence>
<sequence length="49" mass="5898">MLESLFYRGLKSAITALLLRIVLYFQMYQKMYCMQAIQLFLSATFEMDY</sequence>
<keyword evidence="1" id="KW-0812">Transmembrane</keyword>
<evidence type="ECO:0000313" key="3">
    <source>
        <dbReference type="Proteomes" id="UP000004776"/>
    </source>
</evidence>
<proteinExistence type="predicted"/>
<dbReference type="PATRIC" id="fig|913084.3.peg.5026"/>
<keyword evidence="1" id="KW-0472">Membrane</keyword>
<protein>
    <submittedName>
        <fullName evidence="2">Uncharacterized protein</fullName>
    </submittedName>
</protein>
<accession>G5S5F2</accession>
<dbReference type="AlphaFoldDB" id="G5S5F2"/>
<comment type="caution">
    <text evidence="2">The sequence shown here is derived from an EMBL/GenBank/DDBJ whole genome shotgun (WGS) entry which is preliminary data.</text>
</comment>
<reference evidence="2 3" key="1">
    <citation type="journal article" date="2011" name="BMC Genomics">
        <title>Genome sequencing reveals diversification of virulence factor content and possible host adaptation in distinct subpopulations of Salmonella enterica.</title>
        <authorList>
            <person name="den Bakker H.C."/>
            <person name="Moreno Switt A.I."/>
            <person name="Govoni G."/>
            <person name="Cummings C.A."/>
            <person name="Ranieri M.L."/>
            <person name="Degoricija L."/>
            <person name="Hoelzer K."/>
            <person name="Rodriguez-Rivera L.D."/>
            <person name="Brown S."/>
            <person name="Bolchacova E."/>
            <person name="Furtado M.R."/>
            <person name="Wiedmann M."/>
        </authorList>
    </citation>
    <scope>NUCLEOTIDE SEQUENCE [LARGE SCALE GENOMIC DNA]</scope>
    <source>
        <strain evidence="2 3">R8-2977</strain>
    </source>
</reference>
<dbReference type="EMBL" id="AFCW01002471">
    <property type="protein sequence ID" value="EHC95881.1"/>
    <property type="molecule type" value="Genomic_DNA"/>
</dbReference>
<feature type="transmembrane region" description="Helical" evidence="1">
    <location>
        <begin position="6"/>
        <end position="25"/>
    </location>
</feature>
<dbReference type="Proteomes" id="UP000004776">
    <property type="component" value="Unassembled WGS sequence"/>
</dbReference>